<evidence type="ECO:0000313" key="1">
    <source>
        <dbReference type="EMBL" id="EDO44689.1"/>
    </source>
</evidence>
<sequence>MRIPSITPSMLSPNGLIANVKAATRKEHIGSSVVLRTGIAANPATFMADAAVNNGANRVNGTCAEHPVEKEGYPECRNWRSGGAS</sequence>
<proteinExistence type="predicted"/>
<dbReference type="InParanoid" id="A7RV53"/>
<accession>A7RV53</accession>
<dbReference type="EMBL" id="DS469542">
    <property type="protein sequence ID" value="EDO44689.1"/>
    <property type="molecule type" value="Genomic_DNA"/>
</dbReference>
<dbReference type="Proteomes" id="UP000001593">
    <property type="component" value="Unassembled WGS sequence"/>
</dbReference>
<organism evidence="1 2">
    <name type="scientific">Nematostella vectensis</name>
    <name type="common">Starlet sea anemone</name>
    <dbReference type="NCBI Taxonomy" id="45351"/>
    <lineage>
        <taxon>Eukaryota</taxon>
        <taxon>Metazoa</taxon>
        <taxon>Cnidaria</taxon>
        <taxon>Anthozoa</taxon>
        <taxon>Hexacorallia</taxon>
        <taxon>Actiniaria</taxon>
        <taxon>Edwardsiidae</taxon>
        <taxon>Nematostella</taxon>
    </lineage>
</organism>
<dbReference type="AlphaFoldDB" id="A7RV53"/>
<gene>
    <name evidence="1" type="ORF">NEMVEDRAFT_v1g240899</name>
</gene>
<keyword evidence="2" id="KW-1185">Reference proteome</keyword>
<protein>
    <submittedName>
        <fullName evidence="1">Uncharacterized protein</fullName>
    </submittedName>
</protein>
<reference evidence="1 2" key="1">
    <citation type="journal article" date="2007" name="Science">
        <title>Sea anemone genome reveals ancestral eumetazoan gene repertoire and genomic organization.</title>
        <authorList>
            <person name="Putnam N.H."/>
            <person name="Srivastava M."/>
            <person name="Hellsten U."/>
            <person name="Dirks B."/>
            <person name="Chapman J."/>
            <person name="Salamov A."/>
            <person name="Terry A."/>
            <person name="Shapiro H."/>
            <person name="Lindquist E."/>
            <person name="Kapitonov V.V."/>
            <person name="Jurka J."/>
            <person name="Genikhovich G."/>
            <person name="Grigoriev I.V."/>
            <person name="Lucas S.M."/>
            <person name="Steele R.E."/>
            <person name="Finnerty J.R."/>
            <person name="Technau U."/>
            <person name="Martindale M.Q."/>
            <person name="Rokhsar D.S."/>
        </authorList>
    </citation>
    <scope>NUCLEOTIDE SEQUENCE [LARGE SCALE GENOMIC DNA]</scope>
    <source>
        <strain evidence="2">CH2 X CH6</strain>
    </source>
</reference>
<evidence type="ECO:0000313" key="2">
    <source>
        <dbReference type="Proteomes" id="UP000001593"/>
    </source>
</evidence>
<dbReference type="HOGENOM" id="CLU_2515311_0_0_1"/>
<name>A7RV53_NEMVE</name>